<organism evidence="2 3">
    <name type="scientific">Dryococelus australis</name>
    <dbReference type="NCBI Taxonomy" id="614101"/>
    <lineage>
        <taxon>Eukaryota</taxon>
        <taxon>Metazoa</taxon>
        <taxon>Ecdysozoa</taxon>
        <taxon>Arthropoda</taxon>
        <taxon>Hexapoda</taxon>
        <taxon>Insecta</taxon>
        <taxon>Pterygota</taxon>
        <taxon>Neoptera</taxon>
        <taxon>Polyneoptera</taxon>
        <taxon>Phasmatodea</taxon>
        <taxon>Verophasmatodea</taxon>
        <taxon>Anareolatae</taxon>
        <taxon>Phasmatidae</taxon>
        <taxon>Eurycanthinae</taxon>
        <taxon>Dryococelus</taxon>
    </lineage>
</organism>
<sequence length="160" mass="18501">MDGSPPGSISARHISGWIQTDILSKWFDHFVKFTKPTESDSVNLVLYGHNSQTRNIEVIEKARLNIMAVICLLPHSTDKMQTLDVEFMKSLNTYYTHEVSKWLHHKQGRVVTHFHIANLYKDTTAQNSINCFRKTGAIPCNRDVFSDEDFAIHIPYMYTR</sequence>
<evidence type="ECO:0000313" key="3">
    <source>
        <dbReference type="Proteomes" id="UP001159363"/>
    </source>
</evidence>
<dbReference type="Pfam" id="PF03184">
    <property type="entry name" value="DDE_1"/>
    <property type="match status" value="1"/>
</dbReference>
<comment type="caution">
    <text evidence="2">The sequence shown here is derived from an EMBL/GenBank/DDBJ whole genome shotgun (WGS) entry which is preliminary data.</text>
</comment>
<evidence type="ECO:0000259" key="1">
    <source>
        <dbReference type="Pfam" id="PF03184"/>
    </source>
</evidence>
<keyword evidence="3" id="KW-1185">Reference proteome</keyword>
<evidence type="ECO:0000313" key="2">
    <source>
        <dbReference type="EMBL" id="KAJ8873331.1"/>
    </source>
</evidence>
<dbReference type="EMBL" id="JARBHB010000011">
    <property type="protein sequence ID" value="KAJ8873331.1"/>
    <property type="molecule type" value="Genomic_DNA"/>
</dbReference>
<reference evidence="2 3" key="1">
    <citation type="submission" date="2023-02" db="EMBL/GenBank/DDBJ databases">
        <title>LHISI_Scaffold_Assembly.</title>
        <authorList>
            <person name="Stuart O.P."/>
            <person name="Cleave R."/>
            <person name="Magrath M.J.L."/>
            <person name="Mikheyev A.S."/>
        </authorList>
    </citation>
    <scope>NUCLEOTIDE SEQUENCE [LARGE SCALE GENOMIC DNA]</scope>
    <source>
        <strain evidence="2">Daus_M_001</strain>
        <tissue evidence="2">Leg muscle</tissue>
    </source>
</reference>
<feature type="domain" description="DDE-1" evidence="1">
    <location>
        <begin position="15"/>
        <end position="112"/>
    </location>
</feature>
<gene>
    <name evidence="2" type="ORF">PR048_026965</name>
</gene>
<dbReference type="InterPro" id="IPR004875">
    <property type="entry name" value="DDE_SF_endonuclease_dom"/>
</dbReference>
<dbReference type="Proteomes" id="UP001159363">
    <property type="component" value="Chromosome 10"/>
</dbReference>
<name>A0ABQ9GMS5_9NEOP</name>
<accession>A0ABQ9GMS5</accession>
<protein>
    <recommendedName>
        <fullName evidence="1">DDE-1 domain-containing protein</fullName>
    </recommendedName>
</protein>
<proteinExistence type="predicted"/>